<protein>
    <recommendedName>
        <fullName evidence="2">Daxx histone-binding domain-containing protein</fullName>
    </recommendedName>
</protein>
<accession>A0A8I6RBP6</accession>
<feature type="domain" description="Daxx histone-binding" evidence="2">
    <location>
        <begin position="386"/>
        <end position="469"/>
    </location>
</feature>
<feature type="compositionally biased region" description="Acidic residues" evidence="1">
    <location>
        <begin position="493"/>
        <end position="512"/>
    </location>
</feature>
<feature type="compositionally biased region" description="Basic and acidic residues" evidence="1">
    <location>
        <begin position="513"/>
        <end position="523"/>
    </location>
</feature>
<dbReference type="InterPro" id="IPR046426">
    <property type="entry name" value="DAXX_histone-bd_sf"/>
</dbReference>
<dbReference type="Gene3D" id="1.20.58.2170">
    <property type="match status" value="1"/>
</dbReference>
<feature type="compositionally biased region" description="Basic and acidic residues" evidence="1">
    <location>
        <begin position="483"/>
        <end position="492"/>
    </location>
</feature>
<sequence>MECITISSDSEESEIEFVGEKKLERTKRVNEIDVKLLTPQVTLLEEKEPLTNKNDNLNNKLKIKGQIATKVPRRVDFIQIIDDDDTESDDKIEVVNIIRNNILKCTEEPSHKSGSPIPEDPLKIDENEMKKIQDELKMDEKKHLNLRPSNDVSNDKKKEDKNLDEPCSSTETRSTCENASDINTSQIGFNLLDNIVDSCKKLDLGDEIIRKIEHKITKYASIVSKETMKSEKIINFLRKINKEIDAIVKRGDLEREDKFIIIEKIKQVLNELKSDELLVNKKLHFLYSLFHKLKKRIDKLEEMEVESDDEMENPYVLLGRYRAKASQVYEKICRLEEKAPHADRQYLQRFTYSGKGPVQVQRALEKYYNMTRKFPNFKDVLKITNKVNEENKLSLSSPETYEIAQQIFTDFGKKLKIRRQLDDYHILVSYIVEGQKDPATFDQILKTKLDSNKDVWKKKENEIIDFYAKKQAEKSATKQKGNNRKDQPAKSDDESEDSAMSDTEESEEDEKSEDSKSKKHDFSDSEEELDVMLDEDIDGTKQKKDTDCDELQPQKKRKKLRT</sequence>
<feature type="region of interest" description="Disordered" evidence="1">
    <location>
        <begin position="138"/>
        <end position="175"/>
    </location>
</feature>
<dbReference type="InterPro" id="IPR046378">
    <property type="entry name" value="DAXX_histone-bd"/>
</dbReference>
<proteinExistence type="predicted"/>
<feature type="compositionally biased region" description="Basic and acidic residues" evidence="1">
    <location>
        <begin position="153"/>
        <end position="164"/>
    </location>
</feature>
<reference evidence="3" key="1">
    <citation type="submission" date="2022-01" db="UniProtKB">
        <authorList>
            <consortium name="EnsemblMetazoa"/>
        </authorList>
    </citation>
    <scope>IDENTIFICATION</scope>
</reference>
<dbReference type="Pfam" id="PF20920">
    <property type="entry name" value="DAXX_hist_bd"/>
    <property type="match status" value="1"/>
</dbReference>
<dbReference type="GeneID" id="106662896"/>
<feature type="region of interest" description="Disordered" evidence="1">
    <location>
        <begin position="472"/>
        <end position="562"/>
    </location>
</feature>
<dbReference type="KEGG" id="clec:106662896"/>
<feature type="compositionally biased region" description="Acidic residues" evidence="1">
    <location>
        <begin position="524"/>
        <end position="537"/>
    </location>
</feature>
<dbReference type="AlphaFoldDB" id="A0A8I6RBP6"/>
<keyword evidence="4" id="KW-1185">Reference proteome</keyword>
<dbReference type="EnsemblMetazoa" id="XM_014387337.2">
    <property type="protein sequence ID" value="XP_014242823.1"/>
    <property type="gene ID" value="LOC106662896"/>
</dbReference>
<dbReference type="Proteomes" id="UP000494040">
    <property type="component" value="Unassembled WGS sequence"/>
</dbReference>
<dbReference type="GO" id="GO:0042393">
    <property type="term" value="F:histone binding"/>
    <property type="evidence" value="ECO:0007669"/>
    <property type="project" value="InterPro"/>
</dbReference>
<evidence type="ECO:0000259" key="2">
    <source>
        <dbReference type="Pfam" id="PF20920"/>
    </source>
</evidence>
<evidence type="ECO:0000313" key="3">
    <source>
        <dbReference type="EnsemblMetazoa" id="XP_014242823.1"/>
    </source>
</evidence>
<dbReference type="RefSeq" id="XP_014242823.1">
    <property type="nucleotide sequence ID" value="XM_014387337.2"/>
</dbReference>
<dbReference type="OMA" id="CNAINQA"/>
<name>A0A8I6RBP6_CIMLE</name>
<evidence type="ECO:0000256" key="1">
    <source>
        <dbReference type="SAM" id="MobiDB-lite"/>
    </source>
</evidence>
<dbReference type="OrthoDB" id="7492809at2759"/>
<evidence type="ECO:0000313" key="4">
    <source>
        <dbReference type="Proteomes" id="UP000494040"/>
    </source>
</evidence>
<organism evidence="3 4">
    <name type="scientific">Cimex lectularius</name>
    <name type="common">Bed bug</name>
    <name type="synonym">Acanthia lectularia</name>
    <dbReference type="NCBI Taxonomy" id="79782"/>
    <lineage>
        <taxon>Eukaryota</taxon>
        <taxon>Metazoa</taxon>
        <taxon>Ecdysozoa</taxon>
        <taxon>Arthropoda</taxon>
        <taxon>Hexapoda</taxon>
        <taxon>Insecta</taxon>
        <taxon>Pterygota</taxon>
        <taxon>Neoptera</taxon>
        <taxon>Paraneoptera</taxon>
        <taxon>Hemiptera</taxon>
        <taxon>Heteroptera</taxon>
        <taxon>Panheteroptera</taxon>
        <taxon>Cimicomorpha</taxon>
        <taxon>Cimicidae</taxon>
        <taxon>Cimex</taxon>
    </lineage>
</organism>